<dbReference type="Proteomes" id="UP000799770">
    <property type="component" value="Unassembled WGS sequence"/>
</dbReference>
<gene>
    <name evidence="1" type="ORF">BDV96DRAFT_645672</name>
</gene>
<dbReference type="OrthoDB" id="5351220at2759"/>
<dbReference type="EMBL" id="ML977321">
    <property type="protein sequence ID" value="KAF2116342.1"/>
    <property type="molecule type" value="Genomic_DNA"/>
</dbReference>
<proteinExistence type="predicted"/>
<reference evidence="1" key="1">
    <citation type="journal article" date="2020" name="Stud. Mycol.">
        <title>101 Dothideomycetes genomes: a test case for predicting lifestyles and emergence of pathogens.</title>
        <authorList>
            <person name="Haridas S."/>
            <person name="Albert R."/>
            <person name="Binder M."/>
            <person name="Bloem J."/>
            <person name="Labutti K."/>
            <person name="Salamov A."/>
            <person name="Andreopoulos B."/>
            <person name="Baker S."/>
            <person name="Barry K."/>
            <person name="Bills G."/>
            <person name="Bluhm B."/>
            <person name="Cannon C."/>
            <person name="Castanera R."/>
            <person name="Culley D."/>
            <person name="Daum C."/>
            <person name="Ezra D."/>
            <person name="Gonzalez J."/>
            <person name="Henrissat B."/>
            <person name="Kuo A."/>
            <person name="Liang C."/>
            <person name="Lipzen A."/>
            <person name="Lutzoni F."/>
            <person name="Magnuson J."/>
            <person name="Mondo S."/>
            <person name="Nolan M."/>
            <person name="Ohm R."/>
            <person name="Pangilinan J."/>
            <person name="Park H.-J."/>
            <person name="Ramirez L."/>
            <person name="Alfaro M."/>
            <person name="Sun H."/>
            <person name="Tritt A."/>
            <person name="Yoshinaga Y."/>
            <person name="Zwiers L.-H."/>
            <person name="Turgeon B."/>
            <person name="Goodwin S."/>
            <person name="Spatafora J."/>
            <person name="Crous P."/>
            <person name="Grigoriev I."/>
        </authorList>
    </citation>
    <scope>NUCLEOTIDE SEQUENCE</scope>
    <source>
        <strain evidence="1">CBS 627.86</strain>
    </source>
</reference>
<protein>
    <submittedName>
        <fullName evidence="1">Uncharacterized protein</fullName>
    </submittedName>
</protein>
<keyword evidence="2" id="KW-1185">Reference proteome</keyword>
<name>A0A6A5ZA74_9PLEO</name>
<accession>A0A6A5ZA74</accession>
<evidence type="ECO:0000313" key="2">
    <source>
        <dbReference type="Proteomes" id="UP000799770"/>
    </source>
</evidence>
<sequence>MSFSPTSYDERAAMPLGDAEIGAQVDARFEKDNRIGWPKNSLLSWPVRSELVQDSTSATLSAEVQKIMNKAGWSVLVYVSFRYHGAVAGNKTLLVESMDTPPNVDEWKKLLVQIRIYLYSCREHCTIEMFQRDWFYQQPIRIDEYEILEAWTTQSRAFLEILHTEDFTSLELLRISTQSAKAAQTARPRVLVCSPLVDSLQWDVVRTELQASLLSTFDLEFQYSNGLQSQYCLDYQRGEADVTNHDHDRYSATVKMGASIGISGGDGGGTAGAKLSLFVGTSEEDFVLTNNHVIECETKTAVEQHAALTPEHSLVTGKKVQLVSPADADWIHDRNVTFKDMIQLARMIGSRIGYSDSQLLQTEGEIQRQEPEEQVVQTLQQKLLQMKAEYLKGLLAQLQDYQHSGADIGQFGKDVAIWSKELFDYTEDKGTIEEDGSFEKRYLGHLWAASGHRVTYEGLNEGPGWLLDWALGKISETRDISNRIPFFSKGSEVGRQLKLHEKATANQYQDGVEKMAVAKHGRTTGWTVAVINQAAVFIKSDKPTTVGRETATSHGVEVVSDEIVDKYRGLCRALAFFNHDDHFQGTVMKPGDSGSIVLANETSFSGASWVGLAFASSTDSRRGYMMPIEVVLRDIEKVTECSISMPREKQ</sequence>
<dbReference type="AlphaFoldDB" id="A0A6A5ZA74"/>
<evidence type="ECO:0000313" key="1">
    <source>
        <dbReference type="EMBL" id="KAF2116342.1"/>
    </source>
</evidence>
<organism evidence="1 2">
    <name type="scientific">Lophiotrema nucula</name>
    <dbReference type="NCBI Taxonomy" id="690887"/>
    <lineage>
        <taxon>Eukaryota</taxon>
        <taxon>Fungi</taxon>
        <taxon>Dikarya</taxon>
        <taxon>Ascomycota</taxon>
        <taxon>Pezizomycotina</taxon>
        <taxon>Dothideomycetes</taxon>
        <taxon>Pleosporomycetidae</taxon>
        <taxon>Pleosporales</taxon>
        <taxon>Lophiotremataceae</taxon>
        <taxon>Lophiotrema</taxon>
    </lineage>
</organism>